<accession>A0ABN9VSG0</accession>
<dbReference type="Proteomes" id="UP001189429">
    <property type="component" value="Unassembled WGS sequence"/>
</dbReference>
<keyword evidence="4" id="KW-1185">Reference proteome</keyword>
<evidence type="ECO:0000313" key="4">
    <source>
        <dbReference type="Proteomes" id="UP001189429"/>
    </source>
</evidence>
<dbReference type="InterPro" id="IPR035979">
    <property type="entry name" value="RBD_domain_sf"/>
</dbReference>
<evidence type="ECO:0000256" key="1">
    <source>
        <dbReference type="SAM" id="MobiDB-lite"/>
    </source>
</evidence>
<dbReference type="EMBL" id="CAUYUJ010017482">
    <property type="protein sequence ID" value="CAK0875156.1"/>
    <property type="molecule type" value="Genomic_DNA"/>
</dbReference>
<reference evidence="3" key="1">
    <citation type="submission" date="2023-10" db="EMBL/GenBank/DDBJ databases">
        <authorList>
            <person name="Chen Y."/>
            <person name="Shah S."/>
            <person name="Dougan E. K."/>
            <person name="Thang M."/>
            <person name="Chan C."/>
        </authorList>
    </citation>
    <scope>NUCLEOTIDE SEQUENCE [LARGE SCALE GENOMIC DNA]</scope>
</reference>
<feature type="compositionally biased region" description="Basic and acidic residues" evidence="1">
    <location>
        <begin position="36"/>
        <end position="67"/>
    </location>
</feature>
<gene>
    <name evidence="3" type="ORF">PCOR1329_LOCUS59880</name>
</gene>
<dbReference type="InterPro" id="IPR012677">
    <property type="entry name" value="Nucleotide-bd_a/b_plait_sf"/>
</dbReference>
<feature type="region of interest" description="Disordered" evidence="1">
    <location>
        <begin position="29"/>
        <end position="75"/>
    </location>
</feature>
<dbReference type="InterPro" id="IPR007201">
    <property type="entry name" value="Mei2-like_Rrm_C"/>
</dbReference>
<evidence type="ECO:0000259" key="2">
    <source>
        <dbReference type="Pfam" id="PF04059"/>
    </source>
</evidence>
<comment type="caution">
    <text evidence="3">The sequence shown here is derived from an EMBL/GenBank/DDBJ whole genome shotgun (WGS) entry which is preliminary data.</text>
</comment>
<dbReference type="SUPFAM" id="SSF54928">
    <property type="entry name" value="RNA-binding domain, RBD"/>
    <property type="match status" value="1"/>
</dbReference>
<feature type="domain" description="Mei2-like C-terminal RNA recognition motif" evidence="2">
    <location>
        <begin position="75"/>
        <end position="148"/>
    </location>
</feature>
<feature type="compositionally biased region" description="Low complexity" evidence="1">
    <location>
        <begin position="283"/>
        <end position="304"/>
    </location>
</feature>
<feature type="region of interest" description="Disordered" evidence="1">
    <location>
        <begin position="265"/>
        <end position="378"/>
    </location>
</feature>
<feature type="compositionally biased region" description="Pro residues" evidence="1">
    <location>
        <begin position="367"/>
        <end position="378"/>
    </location>
</feature>
<evidence type="ECO:0000313" key="3">
    <source>
        <dbReference type="EMBL" id="CAK0875156.1"/>
    </source>
</evidence>
<name>A0ABN9VSG0_9DINO</name>
<dbReference type="Gene3D" id="3.30.70.330">
    <property type="match status" value="1"/>
</dbReference>
<proteinExistence type="predicted"/>
<dbReference type="Pfam" id="PF04059">
    <property type="entry name" value="RRM_2"/>
    <property type="match status" value="1"/>
</dbReference>
<sequence length="443" mass="47552">MRIVVKDTFIEVVEEDSSQSVEKLVKRAFSTPAAPTRRDEPPWSRQEREVERLDGSPDVDKQAKEVEGQGGHTPKTTVAIRNVPIHITRSQLLQRLDLWGFAGQYDFLYLPIDFAKFQNFGYAFVNLTTQQHAQRFLAESGGLSWGEHGEGPLVVSWSLSQGLEEHIDRYRNSPLMHESVLDECRPILLRCGVRADFPPPTRKLHRLRRLRTRCGSPGSGGRGVSTRGLAAGCLLIPGLSRAPGGASEEAALTASPLLAGLKRTGTEASAAVPEQRRRERAPKACGAPPAAAAAPARQRTAWADLSDDLDDGLSECSTQMPGSGGYSSGAASSDVHGGSSGDPATERRAPGSSDQPWLGTTLAPGLRPAPPEGQPPLGLPVPGSLVRVVGACPAGARAVVTAVDLEEGTCTVQVVHKGGRDLRLRTMRCEHVRLLHHGEVRQS</sequence>
<protein>
    <recommendedName>
        <fullName evidence="2">Mei2-like C-terminal RNA recognition motif domain-containing protein</fullName>
    </recommendedName>
</protein>
<organism evidence="3 4">
    <name type="scientific">Prorocentrum cordatum</name>
    <dbReference type="NCBI Taxonomy" id="2364126"/>
    <lineage>
        <taxon>Eukaryota</taxon>
        <taxon>Sar</taxon>
        <taxon>Alveolata</taxon>
        <taxon>Dinophyceae</taxon>
        <taxon>Prorocentrales</taxon>
        <taxon>Prorocentraceae</taxon>
        <taxon>Prorocentrum</taxon>
    </lineage>
</organism>